<gene>
    <name evidence="1" type="ORF">H735_08740</name>
</gene>
<organism evidence="1 2">
    <name type="scientific">Vibrio owensii CAIM 1854 = LMG 25443</name>
    <dbReference type="NCBI Taxonomy" id="1229493"/>
    <lineage>
        <taxon>Bacteria</taxon>
        <taxon>Pseudomonadati</taxon>
        <taxon>Pseudomonadota</taxon>
        <taxon>Gammaproteobacteria</taxon>
        <taxon>Vibrionales</taxon>
        <taxon>Vibrionaceae</taxon>
        <taxon>Vibrio</taxon>
    </lineage>
</organism>
<protein>
    <submittedName>
        <fullName evidence="1">Uncharacterized protein</fullName>
    </submittedName>
</protein>
<dbReference type="EMBL" id="JPRD01000015">
    <property type="protein sequence ID" value="KIF53026.1"/>
    <property type="molecule type" value="Genomic_DNA"/>
</dbReference>
<comment type="caution">
    <text evidence="1">The sequence shown here is derived from an EMBL/GenBank/DDBJ whole genome shotgun (WGS) entry which is preliminary data.</text>
</comment>
<accession>A0A0C1ZIG7</accession>
<name>A0A0C1ZIG7_9VIBR</name>
<dbReference type="Proteomes" id="UP000031586">
    <property type="component" value="Unassembled WGS sequence"/>
</dbReference>
<evidence type="ECO:0000313" key="2">
    <source>
        <dbReference type="Proteomes" id="UP000031586"/>
    </source>
</evidence>
<sequence>MEVGVMTLTCEHVVAVLGNESIHLPELPQKYAAWSKEVERFNNLTTRYVVEPPLQFQFCEYCTSCGEALDTSQHYQVAKSNDQFT</sequence>
<proteinExistence type="predicted"/>
<dbReference type="AlphaFoldDB" id="A0A0C1ZIG7"/>
<evidence type="ECO:0000313" key="1">
    <source>
        <dbReference type="EMBL" id="KIF53026.1"/>
    </source>
</evidence>
<reference evidence="1 2" key="1">
    <citation type="submission" date="2014-07" db="EMBL/GenBank/DDBJ databases">
        <title>Unique and conserved regions in Vibrio harveyi and related species in comparison with the shrimp pathogen Vibrio harveyi CAIM 1792.</title>
        <authorList>
            <person name="Espinoza-Valles I."/>
            <person name="Vora G."/>
            <person name="Leekitcharoenphon P."/>
            <person name="Ussery D."/>
            <person name="Hoj L."/>
            <person name="Gomez-Gil B."/>
        </authorList>
    </citation>
    <scope>NUCLEOTIDE SEQUENCE [LARGE SCALE GENOMIC DNA]</scope>
    <source>
        <strain evidence="2">CAIM 1854 / LMG 25443</strain>
    </source>
</reference>
<dbReference type="PATRIC" id="fig|1229493.5.peg.835"/>